<dbReference type="EMBL" id="MCGT01000021">
    <property type="protein sequence ID" value="ORX51243.1"/>
    <property type="molecule type" value="Genomic_DNA"/>
</dbReference>
<gene>
    <name evidence="1" type="ORF">DM01DRAFT_1087065</name>
</gene>
<evidence type="ECO:0000313" key="2">
    <source>
        <dbReference type="Proteomes" id="UP000242146"/>
    </source>
</evidence>
<accession>A0A1X2GDB8</accession>
<name>A0A1X2GDB8_9FUNG</name>
<proteinExistence type="predicted"/>
<keyword evidence="2" id="KW-1185">Reference proteome</keyword>
<organism evidence="1 2">
    <name type="scientific">Hesseltinella vesiculosa</name>
    <dbReference type="NCBI Taxonomy" id="101127"/>
    <lineage>
        <taxon>Eukaryota</taxon>
        <taxon>Fungi</taxon>
        <taxon>Fungi incertae sedis</taxon>
        <taxon>Mucoromycota</taxon>
        <taxon>Mucoromycotina</taxon>
        <taxon>Mucoromycetes</taxon>
        <taxon>Mucorales</taxon>
        <taxon>Cunninghamellaceae</taxon>
        <taxon>Hesseltinella</taxon>
    </lineage>
</organism>
<evidence type="ECO:0000313" key="1">
    <source>
        <dbReference type="EMBL" id="ORX51243.1"/>
    </source>
</evidence>
<comment type="caution">
    <text evidence="1">The sequence shown here is derived from an EMBL/GenBank/DDBJ whole genome shotgun (WGS) entry which is preliminary data.</text>
</comment>
<dbReference type="AlphaFoldDB" id="A0A1X2GDB8"/>
<dbReference type="OrthoDB" id="29023at2759"/>
<dbReference type="STRING" id="101127.A0A1X2GDB8"/>
<reference evidence="1 2" key="1">
    <citation type="submission" date="2016-07" db="EMBL/GenBank/DDBJ databases">
        <title>Pervasive Adenine N6-methylation of Active Genes in Fungi.</title>
        <authorList>
            <consortium name="DOE Joint Genome Institute"/>
            <person name="Mondo S.J."/>
            <person name="Dannebaum R.O."/>
            <person name="Kuo R.C."/>
            <person name="Labutti K."/>
            <person name="Haridas S."/>
            <person name="Kuo A."/>
            <person name="Salamov A."/>
            <person name="Ahrendt S.R."/>
            <person name="Lipzen A."/>
            <person name="Sullivan W."/>
            <person name="Andreopoulos W.B."/>
            <person name="Clum A."/>
            <person name="Lindquist E."/>
            <person name="Daum C."/>
            <person name="Ramamoorthy G.K."/>
            <person name="Gryganskyi A."/>
            <person name="Culley D."/>
            <person name="Magnuson J.K."/>
            <person name="James T.Y."/>
            <person name="O'Malley M.A."/>
            <person name="Stajich J.E."/>
            <person name="Spatafora J.W."/>
            <person name="Visel A."/>
            <person name="Grigoriev I.V."/>
        </authorList>
    </citation>
    <scope>NUCLEOTIDE SEQUENCE [LARGE SCALE GENOMIC DNA]</scope>
    <source>
        <strain evidence="1 2">NRRL 3301</strain>
    </source>
</reference>
<sequence>MTLLGYAYKRYETMEDREVQESQKDKQVQEMNKPEVEYQTRLQSYLSDPADNVMGRAPMKYTLDNVDRFSMVRSRIP</sequence>
<dbReference type="Proteomes" id="UP000242146">
    <property type="component" value="Unassembled WGS sequence"/>
</dbReference>
<protein>
    <submittedName>
        <fullName evidence="1">Uncharacterized protein</fullName>
    </submittedName>
</protein>